<reference evidence="3" key="1">
    <citation type="submission" date="2019-07" db="EMBL/GenBank/DDBJ databases">
        <title>Chitinimonas sp. nov., isolated from Ny-Alesund, arctica soil.</title>
        <authorList>
            <person name="Xu Q."/>
            <person name="Peng F."/>
        </authorList>
    </citation>
    <scope>NUCLEOTIDE SEQUENCE [LARGE SCALE GENOMIC DNA]</scope>
    <source>
        <strain evidence="3">R3-44</strain>
    </source>
</reference>
<name>A0A516SA14_9NEIS</name>
<proteinExistence type="predicted"/>
<evidence type="ECO:0000313" key="3">
    <source>
        <dbReference type="Proteomes" id="UP000317550"/>
    </source>
</evidence>
<keyword evidence="3" id="KW-1185">Reference proteome</keyword>
<gene>
    <name evidence="2" type="ORF">FNU76_00765</name>
</gene>
<dbReference type="Gene3D" id="3.40.1550.10">
    <property type="entry name" value="CheC-like"/>
    <property type="match status" value="1"/>
</dbReference>
<dbReference type="PANTHER" id="PTHR43484:SF1">
    <property type="entry name" value="FLAGELLAR MOTOR SWITCH PROTEIN FLIN"/>
    <property type="match status" value="1"/>
</dbReference>
<dbReference type="PANTHER" id="PTHR43484">
    <property type="match status" value="1"/>
</dbReference>
<dbReference type="AlphaFoldDB" id="A0A516SA14"/>
<sequence length="203" mass="21667">MMDPILNDEQREALQEIANIGMGQAGASIAKVLSEFVVLSIPRISSAATADFSDAVARLVGDTLLTAVRQAFIGEFRGEALVIYPDVSVTELGAIMGYDDTLDRAAEQEIMLDIANVLIGACLNSIADLLGLMIGFSMPSLMAENVPASQLLGSEELESKCALLVEVNFKLEKGNFSCHLVILTLEDDIATLSNALDKFIATL</sequence>
<dbReference type="EMBL" id="CP041730">
    <property type="protein sequence ID" value="QDQ24995.1"/>
    <property type="molecule type" value="Genomic_DNA"/>
</dbReference>
<evidence type="ECO:0000256" key="1">
    <source>
        <dbReference type="ARBA" id="ARBA00022500"/>
    </source>
</evidence>
<dbReference type="SUPFAM" id="SSF103039">
    <property type="entry name" value="CheC-like"/>
    <property type="match status" value="1"/>
</dbReference>
<dbReference type="KEGG" id="cari:FNU76_00765"/>
<dbReference type="GO" id="GO:0006935">
    <property type="term" value="P:chemotaxis"/>
    <property type="evidence" value="ECO:0007669"/>
    <property type="project" value="UniProtKB-KW"/>
</dbReference>
<dbReference type="Proteomes" id="UP000317550">
    <property type="component" value="Chromosome"/>
</dbReference>
<accession>A0A516SA14</accession>
<evidence type="ECO:0000313" key="2">
    <source>
        <dbReference type="EMBL" id="QDQ24995.1"/>
    </source>
</evidence>
<evidence type="ECO:0008006" key="4">
    <source>
        <dbReference type="Google" id="ProtNLM"/>
    </source>
</evidence>
<protein>
    <recommendedName>
        <fullName evidence="4">Chemotaxis protein CheC</fullName>
    </recommendedName>
</protein>
<dbReference type="CDD" id="cd17910">
    <property type="entry name" value="CheC_ClassII"/>
    <property type="match status" value="1"/>
</dbReference>
<organism evidence="2 3">
    <name type="scientific">Chitinimonas arctica</name>
    <dbReference type="NCBI Taxonomy" id="2594795"/>
    <lineage>
        <taxon>Bacteria</taxon>
        <taxon>Pseudomonadati</taxon>
        <taxon>Pseudomonadota</taxon>
        <taxon>Betaproteobacteria</taxon>
        <taxon>Neisseriales</taxon>
        <taxon>Chitinibacteraceae</taxon>
        <taxon>Chitinimonas</taxon>
    </lineage>
</organism>
<dbReference type="RefSeq" id="WP_143855920.1">
    <property type="nucleotide sequence ID" value="NZ_CP041730.1"/>
</dbReference>
<dbReference type="OrthoDB" id="281471at2"/>
<dbReference type="InterPro" id="IPR051469">
    <property type="entry name" value="FliN/MopA/SpaO"/>
</dbReference>
<keyword evidence="1" id="KW-0145">Chemotaxis</keyword>
<dbReference type="InterPro" id="IPR028976">
    <property type="entry name" value="CheC-like_sf"/>
</dbReference>